<evidence type="ECO:0000256" key="2">
    <source>
        <dbReference type="ARBA" id="ARBA00022473"/>
    </source>
</evidence>
<evidence type="ECO:0000256" key="8">
    <source>
        <dbReference type="SAM" id="MobiDB-lite"/>
    </source>
</evidence>
<dbReference type="PRINTS" id="PR00938">
    <property type="entry name" value="BRACHYURY"/>
</dbReference>
<dbReference type="PROSITE" id="PS01264">
    <property type="entry name" value="TBOX_2"/>
    <property type="match status" value="1"/>
</dbReference>
<reference evidence="10" key="2">
    <citation type="journal article" date="2007" name="PLoS Biol.">
        <title>Two Oppositely Localised Frizzled RNAs as Axis Determinants in a Cnidarian Embryo.</title>
        <authorList>
            <person name="Momose T."/>
            <person name="Houliston E."/>
        </authorList>
    </citation>
    <scope>NUCLEOTIDE SEQUENCE</scope>
</reference>
<comment type="caution">
    <text evidence="7">Lacks conserved residue(s) required for the propagation of feature annotation.</text>
</comment>
<dbReference type="PANTHER" id="PTHR11267:SF106">
    <property type="entry name" value="T-RELATED PROTEIN"/>
    <property type="match status" value="1"/>
</dbReference>
<proteinExistence type="evidence at transcript level"/>
<keyword evidence="4 7" id="KW-0238">DNA-binding</keyword>
<dbReference type="GO" id="GO:0000785">
    <property type="term" value="C:chromatin"/>
    <property type="evidence" value="ECO:0007669"/>
    <property type="project" value="TreeGrafter"/>
</dbReference>
<name>A4UAK0_9CNID</name>
<dbReference type="Pfam" id="PF00907">
    <property type="entry name" value="T-box"/>
    <property type="match status" value="1"/>
</dbReference>
<dbReference type="GO" id="GO:0000978">
    <property type="term" value="F:RNA polymerase II cis-regulatory region sequence-specific DNA binding"/>
    <property type="evidence" value="ECO:0007669"/>
    <property type="project" value="InterPro"/>
</dbReference>
<evidence type="ECO:0000256" key="1">
    <source>
        <dbReference type="ARBA" id="ARBA00004123"/>
    </source>
</evidence>
<dbReference type="GO" id="GO:0045893">
    <property type="term" value="P:positive regulation of DNA-templated transcription"/>
    <property type="evidence" value="ECO:0007669"/>
    <property type="project" value="InterPro"/>
</dbReference>
<dbReference type="PROSITE" id="PS01283">
    <property type="entry name" value="TBOX_1"/>
    <property type="match status" value="1"/>
</dbReference>
<dbReference type="InterPro" id="IPR002070">
    <property type="entry name" value="TF_Brachyury"/>
</dbReference>
<dbReference type="FunFam" id="2.60.40.820:FF:000002">
    <property type="entry name" value="T-box transcription factor Brachyury"/>
    <property type="match status" value="1"/>
</dbReference>
<feature type="domain" description="T-box" evidence="9">
    <location>
        <begin position="122"/>
        <end position="297"/>
    </location>
</feature>
<evidence type="ECO:0000256" key="4">
    <source>
        <dbReference type="ARBA" id="ARBA00023125"/>
    </source>
</evidence>
<dbReference type="InterPro" id="IPR036960">
    <property type="entry name" value="T-box_sf"/>
</dbReference>
<protein>
    <submittedName>
        <fullName evidence="10 11">Bra</fullName>
    </submittedName>
</protein>
<dbReference type="EMBL" id="DQ872898">
    <property type="protein sequence ID" value="ABJ16449.1"/>
    <property type="molecule type" value="mRNA"/>
</dbReference>
<keyword evidence="5" id="KW-0804">Transcription</keyword>
<dbReference type="GO" id="GO:0001708">
    <property type="term" value="P:cell fate specification"/>
    <property type="evidence" value="ECO:0007669"/>
    <property type="project" value="TreeGrafter"/>
</dbReference>
<dbReference type="InterPro" id="IPR018186">
    <property type="entry name" value="TF_T-box_CS"/>
</dbReference>
<dbReference type="PANTHER" id="PTHR11267">
    <property type="entry name" value="T-BOX PROTEIN-RELATED"/>
    <property type="match status" value="1"/>
</dbReference>
<evidence type="ECO:0000313" key="10">
    <source>
        <dbReference type="EMBL" id="ABJ16449.1"/>
    </source>
</evidence>
<dbReference type="InterPro" id="IPR001699">
    <property type="entry name" value="TF_T-box"/>
</dbReference>
<feature type="region of interest" description="Disordered" evidence="8">
    <location>
        <begin position="42"/>
        <end position="98"/>
    </location>
</feature>
<keyword evidence="6 7" id="KW-0539">Nucleus</keyword>
<dbReference type="EMBL" id="GBGP01000373">
    <property type="protein sequence ID" value="JAC84844.1"/>
    <property type="molecule type" value="mRNA"/>
</dbReference>
<dbReference type="PRINTS" id="PR00937">
    <property type="entry name" value="TBOX"/>
</dbReference>
<dbReference type="InterPro" id="IPR046360">
    <property type="entry name" value="T-box_DNA-bd"/>
</dbReference>
<evidence type="ECO:0000313" key="11">
    <source>
        <dbReference type="EMBL" id="JAC84844.1"/>
    </source>
</evidence>
<dbReference type="AlphaFoldDB" id="A4UAK0"/>
<dbReference type="CDD" id="cd20192">
    <property type="entry name" value="T-box_TBXT_TBX19-like"/>
    <property type="match status" value="1"/>
</dbReference>
<dbReference type="SMART" id="SM00425">
    <property type="entry name" value="TBOX"/>
    <property type="match status" value="1"/>
</dbReference>
<organism evidence="10">
    <name type="scientific">Clytia hemisphaerica</name>
    <dbReference type="NCBI Taxonomy" id="252671"/>
    <lineage>
        <taxon>Eukaryota</taxon>
        <taxon>Metazoa</taxon>
        <taxon>Cnidaria</taxon>
        <taxon>Hydrozoa</taxon>
        <taxon>Hydroidolina</taxon>
        <taxon>Leptothecata</taxon>
        <taxon>Obeliida</taxon>
        <taxon>Clytiidae</taxon>
        <taxon>Clytia</taxon>
    </lineage>
</organism>
<evidence type="ECO:0000256" key="5">
    <source>
        <dbReference type="ARBA" id="ARBA00023163"/>
    </source>
</evidence>
<reference evidence="11" key="3">
    <citation type="journal article" date="2014" name="PLoS Genet.">
        <title>Differential Responses to Wnt and PCP Disruption Predict Expression and Developmental Function of Conserved and Novel Genes in a Cnidarian.</title>
        <authorList>
            <person name="Lapebie P."/>
            <person name="Ruggiero A."/>
            <person name="Barreau C."/>
            <person name="Chevalier S."/>
            <person name="Chang P."/>
            <person name="Dru P."/>
            <person name="Houliston E."/>
            <person name="Momose T."/>
        </authorList>
    </citation>
    <scope>NUCLEOTIDE SEQUENCE</scope>
</reference>
<evidence type="ECO:0000259" key="9">
    <source>
        <dbReference type="PROSITE" id="PS50252"/>
    </source>
</evidence>
<accession>A4UAK0</accession>
<reference evidence="10" key="1">
    <citation type="submission" date="2006-07" db="EMBL/GenBank/DDBJ databases">
        <authorList>
            <person name="Chevalier S."/>
            <person name="Houliston E."/>
        </authorList>
    </citation>
    <scope>NUCLEOTIDE SEQUENCE</scope>
</reference>
<dbReference type="SUPFAM" id="SSF49417">
    <property type="entry name" value="p53-like transcription factors"/>
    <property type="match status" value="1"/>
</dbReference>
<evidence type="ECO:0000256" key="3">
    <source>
        <dbReference type="ARBA" id="ARBA00023015"/>
    </source>
</evidence>
<keyword evidence="2" id="KW-0217">Developmental protein</keyword>
<dbReference type="Gene3D" id="2.60.40.820">
    <property type="entry name" value="Transcription factor, T-box"/>
    <property type="match status" value="1"/>
</dbReference>
<dbReference type="GO" id="GO:0005634">
    <property type="term" value="C:nucleus"/>
    <property type="evidence" value="ECO:0007669"/>
    <property type="project" value="UniProtKB-SubCell"/>
</dbReference>
<dbReference type="GO" id="GO:0000981">
    <property type="term" value="F:DNA-binding transcription factor activity, RNA polymerase II-specific"/>
    <property type="evidence" value="ECO:0007669"/>
    <property type="project" value="TreeGrafter"/>
</dbReference>
<keyword evidence="3" id="KW-0805">Transcription regulation</keyword>
<feature type="compositionally biased region" description="Low complexity" evidence="8">
    <location>
        <begin position="42"/>
        <end position="64"/>
    </location>
</feature>
<comment type="subcellular location">
    <subcellularLocation>
        <location evidence="1 7">Nucleus</location>
    </subcellularLocation>
</comment>
<evidence type="ECO:0000256" key="7">
    <source>
        <dbReference type="PROSITE-ProRule" id="PRU00201"/>
    </source>
</evidence>
<evidence type="ECO:0000256" key="6">
    <source>
        <dbReference type="ARBA" id="ARBA00023242"/>
    </source>
</evidence>
<dbReference type="InterPro" id="IPR008967">
    <property type="entry name" value="p53-like_TF_DNA-bd_sf"/>
</dbReference>
<sequence>MYCKLDETEMTPNNFSMNTILTSEKQKMADEHHEELKLQHLQMAQQQAAQHQPLMSLQPPQGQMAPPPQHPQQQQPKYTTDCNGNEEILQAPPPQKELKNYEDELPKKEELSSEAKHVRVHLEDSELWKKFKSLTNEMIVTKNGRRMFPVLKLNIRGLEPNAMYSILLDFVAVEDHRWKYVNGEWVAGGKPEPATTSSVYIHPDSPNFGNHWMKNSVAFTKVKLTNKMNGEGQVMLNSLHKYQPRIHVIRVGAPEGERTISTHTFPETQFIAVTAYQNEEITHLKIQYNPFAKAFLDAKERSDQKDMLYERDALNQIASNYGYYPSMMSPVTRGIGCDNLRNHRASPYPSPYQRPDLLSGCQPPYYRESSPPFMSNQCIQNNTWPLHHLNYNSAMTSAQLKPDDVINQTMSGTTFTASTFGQFPTTKATGVDPNANPWAHSLACSTNI</sequence>
<dbReference type="PROSITE" id="PS50252">
    <property type="entry name" value="TBOX_3"/>
    <property type="match status" value="1"/>
</dbReference>